<feature type="compositionally biased region" description="Low complexity" evidence="1">
    <location>
        <begin position="89"/>
        <end position="107"/>
    </location>
</feature>
<feature type="region of interest" description="Disordered" evidence="1">
    <location>
        <begin position="157"/>
        <end position="195"/>
    </location>
</feature>
<reference evidence="2 3" key="1">
    <citation type="journal article" date="2021" name="MBio">
        <title>A New Model Trypanosomatid, Novymonas esmeraldas: Genomic Perception of Its 'Candidatus Pandoraea novymonadis' Endosymbiont.</title>
        <authorList>
            <person name="Zakharova A."/>
            <person name="Saura A."/>
            <person name="Butenko A."/>
            <person name="Podesvova L."/>
            <person name="Warmusova S."/>
            <person name="Kostygov A.Y."/>
            <person name="Nenarokova A."/>
            <person name="Lukes J."/>
            <person name="Opperdoes F.R."/>
            <person name="Yurchenko V."/>
        </authorList>
    </citation>
    <scope>NUCLEOTIDE SEQUENCE [LARGE SCALE GENOMIC DNA]</scope>
    <source>
        <strain evidence="2 3">E262AT.01</strain>
    </source>
</reference>
<evidence type="ECO:0000313" key="2">
    <source>
        <dbReference type="EMBL" id="KAK7197101.1"/>
    </source>
</evidence>
<name>A0AAW0EU32_9TRYP</name>
<dbReference type="AlphaFoldDB" id="A0AAW0EU32"/>
<feature type="region of interest" description="Disordered" evidence="1">
    <location>
        <begin position="52"/>
        <end position="107"/>
    </location>
</feature>
<evidence type="ECO:0000313" key="3">
    <source>
        <dbReference type="Proteomes" id="UP001430356"/>
    </source>
</evidence>
<gene>
    <name evidence="2" type="ORF">NESM_000655100</name>
</gene>
<evidence type="ECO:0000256" key="1">
    <source>
        <dbReference type="SAM" id="MobiDB-lite"/>
    </source>
</evidence>
<accession>A0AAW0EU32</accession>
<organism evidence="2 3">
    <name type="scientific">Novymonas esmeraldas</name>
    <dbReference type="NCBI Taxonomy" id="1808958"/>
    <lineage>
        <taxon>Eukaryota</taxon>
        <taxon>Discoba</taxon>
        <taxon>Euglenozoa</taxon>
        <taxon>Kinetoplastea</taxon>
        <taxon>Metakinetoplastina</taxon>
        <taxon>Trypanosomatida</taxon>
        <taxon>Trypanosomatidae</taxon>
        <taxon>Novymonas</taxon>
    </lineage>
</organism>
<keyword evidence="3" id="KW-1185">Reference proteome</keyword>
<feature type="compositionally biased region" description="Low complexity" evidence="1">
    <location>
        <begin position="1"/>
        <end position="21"/>
    </location>
</feature>
<protein>
    <submittedName>
        <fullName evidence="2">Uncharacterized protein</fullName>
    </submittedName>
</protein>
<feature type="region of interest" description="Disordered" evidence="1">
    <location>
        <begin position="1"/>
        <end position="27"/>
    </location>
</feature>
<dbReference type="Proteomes" id="UP001430356">
    <property type="component" value="Unassembled WGS sequence"/>
</dbReference>
<dbReference type="EMBL" id="JAECZO010000095">
    <property type="protein sequence ID" value="KAK7197101.1"/>
    <property type="molecule type" value="Genomic_DNA"/>
</dbReference>
<feature type="compositionally biased region" description="Basic and acidic residues" evidence="1">
    <location>
        <begin position="71"/>
        <end position="81"/>
    </location>
</feature>
<feature type="compositionally biased region" description="Polar residues" evidence="1">
    <location>
        <begin position="250"/>
        <end position="259"/>
    </location>
</feature>
<feature type="compositionally biased region" description="Low complexity" evidence="1">
    <location>
        <begin position="315"/>
        <end position="324"/>
    </location>
</feature>
<sequence length="507" mass="54374">MSSRATAAASDAAAPTRPRAPAVHRVNAESVALQDAAVKAREQRLALEEVMRQERSRRLQSSAAAAAGPTDRQRGGVDHSPRGKAGGRAASQSAVPAQDAAATTAAAVPQTLTEYRRELDKDNGNKEVFRLHYYTSGHLNPADVHFYAVKSRIREYQRHAPSPPPRQSTPHQPSSPTSKTRAEAEAPPAAVAVDGTAEQWTRSALLRMRANRHVLQRIEERERREAAHVGRPLLRETPASVNRPDPPQQPRTSSATSRVDTIASARGNVADVPAPARDVQRSLTAEQSYTAAAPPQRASPPVTFRTESPLRLRGPATSLSTSASLHSPFKPSITYAAPAGAHTYRADTAHRASAPAEWLPTSPWAPLQRRWETQPAPAADGSAYRPIAEQRTGATWESRRTWTELTRRRSPTQAQGRSASLSPAFAVDANAAATSPRVRADVDVSPLTPPPTLNTAPRDLAVGTGVPVPVRSTSAGAPAAPMARGLLEGFRMPPTVLKREDLFQGSS</sequence>
<feature type="compositionally biased region" description="Polar residues" evidence="1">
    <location>
        <begin position="281"/>
        <end position="290"/>
    </location>
</feature>
<feature type="region of interest" description="Disordered" evidence="1">
    <location>
        <begin position="440"/>
        <end position="460"/>
    </location>
</feature>
<comment type="caution">
    <text evidence="2">The sequence shown here is derived from an EMBL/GenBank/DDBJ whole genome shotgun (WGS) entry which is preliminary data.</text>
</comment>
<feature type="compositionally biased region" description="Low complexity" evidence="1">
    <location>
        <begin position="168"/>
        <end position="178"/>
    </location>
</feature>
<feature type="region of interest" description="Disordered" evidence="1">
    <location>
        <begin position="222"/>
        <end position="324"/>
    </location>
</feature>
<proteinExistence type="predicted"/>